<keyword evidence="3" id="KW-1185">Reference proteome</keyword>
<feature type="region of interest" description="Disordered" evidence="1">
    <location>
        <begin position="1"/>
        <end position="35"/>
    </location>
</feature>
<name>A0ABP0WTJ1_9BRYO</name>
<sequence>MSADEDSQKHHHDDGASGDHQRDHEHGRFAVSGGHDHQQIELVFEDQRHGQAWFLARPLSVAQSTKIVKNILRAFDPWAVAVRPVEGRSVRRNT</sequence>
<evidence type="ECO:0000313" key="2">
    <source>
        <dbReference type="EMBL" id="CAK9269729.1"/>
    </source>
</evidence>
<proteinExistence type="predicted"/>
<reference evidence="2 3" key="1">
    <citation type="submission" date="2024-02" db="EMBL/GenBank/DDBJ databases">
        <authorList>
            <consortium name="ELIXIR-Norway"/>
            <consortium name="Elixir Norway"/>
        </authorList>
    </citation>
    <scope>NUCLEOTIDE SEQUENCE [LARGE SCALE GENOMIC DNA]</scope>
</reference>
<evidence type="ECO:0000256" key="1">
    <source>
        <dbReference type="SAM" id="MobiDB-lite"/>
    </source>
</evidence>
<gene>
    <name evidence="2" type="ORF">CSSPJE1EN1_LOCUS15207</name>
</gene>
<dbReference type="EMBL" id="OZ020097">
    <property type="protein sequence ID" value="CAK9269729.1"/>
    <property type="molecule type" value="Genomic_DNA"/>
</dbReference>
<protein>
    <submittedName>
        <fullName evidence="2">Uncharacterized protein</fullName>
    </submittedName>
</protein>
<accession>A0ABP0WTJ1</accession>
<evidence type="ECO:0000313" key="3">
    <source>
        <dbReference type="Proteomes" id="UP001497444"/>
    </source>
</evidence>
<dbReference type="Proteomes" id="UP001497444">
    <property type="component" value="Chromosome 2"/>
</dbReference>
<organism evidence="2 3">
    <name type="scientific">Sphagnum jensenii</name>
    <dbReference type="NCBI Taxonomy" id="128206"/>
    <lineage>
        <taxon>Eukaryota</taxon>
        <taxon>Viridiplantae</taxon>
        <taxon>Streptophyta</taxon>
        <taxon>Embryophyta</taxon>
        <taxon>Bryophyta</taxon>
        <taxon>Sphagnophytina</taxon>
        <taxon>Sphagnopsida</taxon>
        <taxon>Sphagnales</taxon>
        <taxon>Sphagnaceae</taxon>
        <taxon>Sphagnum</taxon>
    </lineage>
</organism>